<keyword evidence="4" id="KW-1185">Reference proteome</keyword>
<keyword evidence="2" id="KW-1133">Transmembrane helix</keyword>
<sequence length="116" mass="12999">MSRRRPEPVLITDAPESPERERLGREVRYLIMMGTRAACLIVAAILVSTKPPHYGLWVVVCVVGMVLLPWLAVLIANDRPAKAQYRMSRFVHRPVTPADPQALPAPREHPVIDADD</sequence>
<accession>A0ABP4XAA8</accession>
<keyword evidence="2" id="KW-0472">Membrane</keyword>
<keyword evidence="2" id="KW-0812">Transmembrane</keyword>
<feature type="transmembrane region" description="Helical" evidence="2">
    <location>
        <begin position="29"/>
        <end position="48"/>
    </location>
</feature>
<comment type="caution">
    <text evidence="3">The sequence shown here is derived from an EMBL/GenBank/DDBJ whole genome shotgun (WGS) entry which is preliminary data.</text>
</comment>
<proteinExistence type="predicted"/>
<feature type="region of interest" description="Disordered" evidence="1">
    <location>
        <begin position="96"/>
        <end position="116"/>
    </location>
</feature>
<name>A0ABP4XAA8_9ACTN</name>
<evidence type="ECO:0000256" key="2">
    <source>
        <dbReference type="SAM" id="Phobius"/>
    </source>
</evidence>
<organism evidence="3 4">
    <name type="scientific">Luedemannella helvata</name>
    <dbReference type="NCBI Taxonomy" id="349315"/>
    <lineage>
        <taxon>Bacteria</taxon>
        <taxon>Bacillati</taxon>
        <taxon>Actinomycetota</taxon>
        <taxon>Actinomycetes</taxon>
        <taxon>Micromonosporales</taxon>
        <taxon>Micromonosporaceae</taxon>
        <taxon>Luedemannella</taxon>
    </lineage>
</organism>
<gene>
    <name evidence="3" type="ORF">GCM10009681_47820</name>
</gene>
<dbReference type="Proteomes" id="UP001500655">
    <property type="component" value="Unassembled WGS sequence"/>
</dbReference>
<dbReference type="Pfam" id="PF11298">
    <property type="entry name" value="DUF3099"/>
    <property type="match status" value="1"/>
</dbReference>
<evidence type="ECO:0000313" key="4">
    <source>
        <dbReference type="Proteomes" id="UP001500655"/>
    </source>
</evidence>
<feature type="compositionally biased region" description="Basic and acidic residues" evidence="1">
    <location>
        <begin position="106"/>
        <end position="116"/>
    </location>
</feature>
<dbReference type="InterPro" id="IPR021449">
    <property type="entry name" value="DUF3099"/>
</dbReference>
<dbReference type="RefSeq" id="WP_344086274.1">
    <property type="nucleotide sequence ID" value="NZ_BAAALS010000029.1"/>
</dbReference>
<evidence type="ECO:0000256" key="1">
    <source>
        <dbReference type="SAM" id="MobiDB-lite"/>
    </source>
</evidence>
<protein>
    <recommendedName>
        <fullName evidence="5">DUF3099 domain-containing protein</fullName>
    </recommendedName>
</protein>
<evidence type="ECO:0000313" key="3">
    <source>
        <dbReference type="EMBL" id="GAA1770814.1"/>
    </source>
</evidence>
<reference evidence="4" key="1">
    <citation type="journal article" date="2019" name="Int. J. Syst. Evol. Microbiol.">
        <title>The Global Catalogue of Microorganisms (GCM) 10K type strain sequencing project: providing services to taxonomists for standard genome sequencing and annotation.</title>
        <authorList>
            <consortium name="The Broad Institute Genomics Platform"/>
            <consortium name="The Broad Institute Genome Sequencing Center for Infectious Disease"/>
            <person name="Wu L."/>
            <person name="Ma J."/>
        </authorList>
    </citation>
    <scope>NUCLEOTIDE SEQUENCE [LARGE SCALE GENOMIC DNA]</scope>
    <source>
        <strain evidence="4">JCM 13249</strain>
    </source>
</reference>
<dbReference type="EMBL" id="BAAALS010000029">
    <property type="protein sequence ID" value="GAA1770814.1"/>
    <property type="molecule type" value="Genomic_DNA"/>
</dbReference>
<evidence type="ECO:0008006" key="5">
    <source>
        <dbReference type="Google" id="ProtNLM"/>
    </source>
</evidence>
<feature type="transmembrane region" description="Helical" evidence="2">
    <location>
        <begin position="54"/>
        <end position="76"/>
    </location>
</feature>